<comment type="caution">
    <text evidence="2">The sequence shown here is derived from an EMBL/GenBank/DDBJ whole genome shotgun (WGS) entry which is preliminary data.</text>
</comment>
<evidence type="ECO:0000256" key="1">
    <source>
        <dbReference type="SAM" id="MobiDB-lite"/>
    </source>
</evidence>
<reference evidence="2 3" key="1">
    <citation type="submission" date="2016-11" db="EMBL/GenBank/DDBJ databases">
        <title>The macronuclear genome of Stentor coeruleus: a giant cell with tiny introns.</title>
        <authorList>
            <person name="Slabodnick M."/>
            <person name="Ruby J.G."/>
            <person name="Reiff S.B."/>
            <person name="Swart E.C."/>
            <person name="Gosai S."/>
            <person name="Prabakaran S."/>
            <person name="Witkowska E."/>
            <person name="Larue G.E."/>
            <person name="Fisher S."/>
            <person name="Freeman R.M."/>
            <person name="Gunawardena J."/>
            <person name="Chu W."/>
            <person name="Stover N.A."/>
            <person name="Gregory B.D."/>
            <person name="Nowacki M."/>
            <person name="Derisi J."/>
            <person name="Roy S.W."/>
            <person name="Marshall W.F."/>
            <person name="Sood P."/>
        </authorList>
    </citation>
    <scope>NUCLEOTIDE SEQUENCE [LARGE SCALE GENOMIC DNA]</scope>
    <source>
        <strain evidence="2">WM001</strain>
    </source>
</reference>
<name>A0A1R2CS42_9CILI</name>
<protein>
    <submittedName>
        <fullName evidence="2">Uncharacterized protein</fullName>
    </submittedName>
</protein>
<feature type="region of interest" description="Disordered" evidence="1">
    <location>
        <begin position="232"/>
        <end position="291"/>
    </location>
</feature>
<dbReference type="OrthoDB" id="322806at2759"/>
<proteinExistence type="predicted"/>
<dbReference type="Proteomes" id="UP000187209">
    <property type="component" value="Unassembled WGS sequence"/>
</dbReference>
<dbReference type="AlphaFoldDB" id="A0A1R2CS42"/>
<organism evidence="2 3">
    <name type="scientific">Stentor coeruleus</name>
    <dbReference type="NCBI Taxonomy" id="5963"/>
    <lineage>
        <taxon>Eukaryota</taxon>
        <taxon>Sar</taxon>
        <taxon>Alveolata</taxon>
        <taxon>Ciliophora</taxon>
        <taxon>Postciliodesmatophora</taxon>
        <taxon>Heterotrichea</taxon>
        <taxon>Heterotrichida</taxon>
        <taxon>Stentoridae</taxon>
        <taxon>Stentor</taxon>
    </lineage>
</organism>
<feature type="region of interest" description="Disordered" evidence="1">
    <location>
        <begin position="195"/>
        <end position="218"/>
    </location>
</feature>
<feature type="compositionally biased region" description="Basic and acidic residues" evidence="1">
    <location>
        <begin position="254"/>
        <end position="276"/>
    </location>
</feature>
<keyword evidence="3" id="KW-1185">Reference proteome</keyword>
<evidence type="ECO:0000313" key="3">
    <source>
        <dbReference type="Proteomes" id="UP000187209"/>
    </source>
</evidence>
<dbReference type="EMBL" id="MPUH01000074">
    <property type="protein sequence ID" value="OMJ91783.1"/>
    <property type="molecule type" value="Genomic_DNA"/>
</dbReference>
<gene>
    <name evidence="2" type="ORF">SteCoe_5564</name>
</gene>
<evidence type="ECO:0000313" key="2">
    <source>
        <dbReference type="EMBL" id="OMJ91783.1"/>
    </source>
</evidence>
<sequence>MDDPVVTSRQPISNLKLPENSECAKIYDKFDMYREVSTGIMRDALCFGYLEHLFRVSTQNKEVSDAIKTFPRTLQNKLSELVSLKEEILQECLHILDTKINKEDLKLVKINLLNIAYKWDGKKLTTEEIEEGKNELLPVCYTLMWRNKYYLLYTPNMSYVDGYDSFTGNVNIPVIPDTMMEIMTNGFYQRVNSRAIQTEQRKKKKKEDENEEEDEKPIKKTEEKVFAINSKVEENSVQEEEPPKMLSFLAKAKAKMDSDHEEDKNSDKSSDSEKSPPPKPVIHKQPVERTWEKYEKKAASLKKERDQCGPGDCIII</sequence>
<accession>A0A1R2CS42</accession>